<name>A0A921YUZ1_MANSE</name>
<gene>
    <name evidence="1" type="ORF">O3G_MSEX004285</name>
</gene>
<evidence type="ECO:0000313" key="2">
    <source>
        <dbReference type="Proteomes" id="UP000791440"/>
    </source>
</evidence>
<reference evidence="1" key="1">
    <citation type="journal article" date="2016" name="Insect Biochem. Mol. Biol.">
        <title>Multifaceted biological insights from a draft genome sequence of the tobacco hornworm moth, Manduca sexta.</title>
        <authorList>
            <person name="Kanost M.R."/>
            <person name="Arrese E.L."/>
            <person name="Cao X."/>
            <person name="Chen Y.R."/>
            <person name="Chellapilla S."/>
            <person name="Goldsmith M.R."/>
            <person name="Grosse-Wilde E."/>
            <person name="Heckel D.G."/>
            <person name="Herndon N."/>
            <person name="Jiang H."/>
            <person name="Papanicolaou A."/>
            <person name="Qu J."/>
            <person name="Soulages J.L."/>
            <person name="Vogel H."/>
            <person name="Walters J."/>
            <person name="Waterhouse R.M."/>
            <person name="Ahn S.J."/>
            <person name="Almeida F.C."/>
            <person name="An C."/>
            <person name="Aqrawi P."/>
            <person name="Bretschneider A."/>
            <person name="Bryant W.B."/>
            <person name="Bucks S."/>
            <person name="Chao H."/>
            <person name="Chevignon G."/>
            <person name="Christen J.M."/>
            <person name="Clarke D.F."/>
            <person name="Dittmer N.T."/>
            <person name="Ferguson L.C.F."/>
            <person name="Garavelou S."/>
            <person name="Gordon K.H.J."/>
            <person name="Gunaratna R.T."/>
            <person name="Han Y."/>
            <person name="Hauser F."/>
            <person name="He Y."/>
            <person name="Heidel-Fischer H."/>
            <person name="Hirsh A."/>
            <person name="Hu Y."/>
            <person name="Jiang H."/>
            <person name="Kalra D."/>
            <person name="Klinner C."/>
            <person name="Konig C."/>
            <person name="Kovar C."/>
            <person name="Kroll A.R."/>
            <person name="Kuwar S.S."/>
            <person name="Lee S.L."/>
            <person name="Lehman R."/>
            <person name="Li K."/>
            <person name="Li Z."/>
            <person name="Liang H."/>
            <person name="Lovelace S."/>
            <person name="Lu Z."/>
            <person name="Mansfield J.H."/>
            <person name="McCulloch K.J."/>
            <person name="Mathew T."/>
            <person name="Morton B."/>
            <person name="Muzny D.M."/>
            <person name="Neunemann D."/>
            <person name="Ongeri F."/>
            <person name="Pauchet Y."/>
            <person name="Pu L.L."/>
            <person name="Pyrousis I."/>
            <person name="Rao X.J."/>
            <person name="Redding A."/>
            <person name="Roesel C."/>
            <person name="Sanchez-Gracia A."/>
            <person name="Schaack S."/>
            <person name="Shukla A."/>
            <person name="Tetreau G."/>
            <person name="Wang Y."/>
            <person name="Xiong G.H."/>
            <person name="Traut W."/>
            <person name="Walsh T.K."/>
            <person name="Worley K.C."/>
            <person name="Wu D."/>
            <person name="Wu W."/>
            <person name="Wu Y.Q."/>
            <person name="Zhang X."/>
            <person name="Zou Z."/>
            <person name="Zucker H."/>
            <person name="Briscoe A.D."/>
            <person name="Burmester T."/>
            <person name="Clem R.J."/>
            <person name="Feyereisen R."/>
            <person name="Grimmelikhuijzen C.J.P."/>
            <person name="Hamodrakas S.J."/>
            <person name="Hansson B.S."/>
            <person name="Huguet E."/>
            <person name="Jermiin L.S."/>
            <person name="Lan Q."/>
            <person name="Lehman H.K."/>
            <person name="Lorenzen M."/>
            <person name="Merzendorfer H."/>
            <person name="Michalopoulos I."/>
            <person name="Morton D.B."/>
            <person name="Muthukrishnan S."/>
            <person name="Oakeshott J.G."/>
            <person name="Palmer W."/>
            <person name="Park Y."/>
            <person name="Passarelli A.L."/>
            <person name="Rozas J."/>
            <person name="Schwartz L.M."/>
            <person name="Smith W."/>
            <person name="Southgate A."/>
            <person name="Vilcinskas A."/>
            <person name="Vogt R."/>
            <person name="Wang P."/>
            <person name="Werren J."/>
            <person name="Yu X.Q."/>
            <person name="Zhou J.J."/>
            <person name="Brown S.J."/>
            <person name="Scherer S.E."/>
            <person name="Richards S."/>
            <person name="Blissard G.W."/>
        </authorList>
    </citation>
    <scope>NUCLEOTIDE SEQUENCE</scope>
</reference>
<evidence type="ECO:0000313" key="1">
    <source>
        <dbReference type="EMBL" id="KAG6446144.1"/>
    </source>
</evidence>
<reference evidence="1" key="2">
    <citation type="submission" date="2020-12" db="EMBL/GenBank/DDBJ databases">
        <authorList>
            <person name="Kanost M."/>
        </authorList>
    </citation>
    <scope>NUCLEOTIDE SEQUENCE</scope>
</reference>
<proteinExistence type="predicted"/>
<keyword evidence="2" id="KW-1185">Reference proteome</keyword>
<organism evidence="1 2">
    <name type="scientific">Manduca sexta</name>
    <name type="common">Tobacco hawkmoth</name>
    <name type="synonym">Tobacco hornworm</name>
    <dbReference type="NCBI Taxonomy" id="7130"/>
    <lineage>
        <taxon>Eukaryota</taxon>
        <taxon>Metazoa</taxon>
        <taxon>Ecdysozoa</taxon>
        <taxon>Arthropoda</taxon>
        <taxon>Hexapoda</taxon>
        <taxon>Insecta</taxon>
        <taxon>Pterygota</taxon>
        <taxon>Neoptera</taxon>
        <taxon>Endopterygota</taxon>
        <taxon>Lepidoptera</taxon>
        <taxon>Glossata</taxon>
        <taxon>Ditrysia</taxon>
        <taxon>Bombycoidea</taxon>
        <taxon>Sphingidae</taxon>
        <taxon>Sphinginae</taxon>
        <taxon>Sphingini</taxon>
        <taxon>Manduca</taxon>
    </lineage>
</organism>
<protein>
    <submittedName>
        <fullName evidence="1">Uncharacterized protein</fullName>
    </submittedName>
</protein>
<dbReference type="EMBL" id="JH668330">
    <property type="protein sequence ID" value="KAG6446144.1"/>
    <property type="molecule type" value="Genomic_DNA"/>
</dbReference>
<dbReference type="AlphaFoldDB" id="A0A921YUZ1"/>
<accession>A0A921YUZ1</accession>
<comment type="caution">
    <text evidence="1">The sequence shown here is derived from an EMBL/GenBank/DDBJ whole genome shotgun (WGS) entry which is preliminary data.</text>
</comment>
<sequence>MDSNKGQICHVDDNSLFFKIENDCLDGAVEMHARFDVRSEISSLKPRSSEVILAFSLSISPECGICVKYSDKPALCYIPKINRHGEAGVLVAPLPAPARIKMRRYWLVEIN</sequence>
<dbReference type="Proteomes" id="UP000791440">
    <property type="component" value="Unassembled WGS sequence"/>
</dbReference>